<comment type="function">
    <text evidence="4">Dirigent proteins impart stereoselectivity on the phenoxy radical-coupling reaction, yielding optically active lignans from two molecules of coniferyl alcohol in the biosynthesis of lignans, flavonolignans, and alkaloids and thus plays a central role in plant secondary metabolism.</text>
</comment>
<organism evidence="5 6">
    <name type="scientific">Salvia divinorum</name>
    <name type="common">Maria pastora</name>
    <name type="synonym">Diviner's sage</name>
    <dbReference type="NCBI Taxonomy" id="28513"/>
    <lineage>
        <taxon>Eukaryota</taxon>
        <taxon>Viridiplantae</taxon>
        <taxon>Streptophyta</taxon>
        <taxon>Embryophyta</taxon>
        <taxon>Tracheophyta</taxon>
        <taxon>Spermatophyta</taxon>
        <taxon>Magnoliopsida</taxon>
        <taxon>eudicotyledons</taxon>
        <taxon>Gunneridae</taxon>
        <taxon>Pentapetalae</taxon>
        <taxon>asterids</taxon>
        <taxon>lamiids</taxon>
        <taxon>Lamiales</taxon>
        <taxon>Lamiaceae</taxon>
        <taxon>Nepetoideae</taxon>
        <taxon>Mentheae</taxon>
        <taxon>Salviinae</taxon>
        <taxon>Salvia</taxon>
        <taxon>Salvia subgen. Calosphace</taxon>
    </lineage>
</organism>
<evidence type="ECO:0000313" key="5">
    <source>
        <dbReference type="EMBL" id="KAL1562383.1"/>
    </source>
</evidence>
<keyword evidence="6" id="KW-1185">Reference proteome</keyword>
<keyword evidence="4" id="KW-0052">Apoplast</keyword>
<proteinExistence type="inferred from homology"/>
<comment type="subunit">
    <text evidence="2 4">Homodimer.</text>
</comment>
<evidence type="ECO:0000256" key="1">
    <source>
        <dbReference type="ARBA" id="ARBA00010746"/>
    </source>
</evidence>
<evidence type="ECO:0000256" key="3">
    <source>
        <dbReference type="ARBA" id="ARBA00022525"/>
    </source>
</evidence>
<dbReference type="EMBL" id="JBEAFC010000003">
    <property type="protein sequence ID" value="KAL1562383.1"/>
    <property type="molecule type" value="Genomic_DNA"/>
</dbReference>
<accession>A0ABD1I3K6</accession>
<evidence type="ECO:0000256" key="4">
    <source>
        <dbReference type="RuleBase" id="RU363099"/>
    </source>
</evidence>
<dbReference type="AlphaFoldDB" id="A0ABD1I3K6"/>
<sequence length="124" mass="13765">MVSNKITLSLLTFLAIFTYDPITEGIEEDSTLIARSRGMYVISALDGSHAHMLVSIVFINGKYKGSTLETQGSYEQFERRTETAVVGGTGVFRLARGYATYETLHTDSVRGYLVTESNVTILHY</sequence>
<name>A0ABD1I3K6_SALDI</name>
<dbReference type="Proteomes" id="UP001567538">
    <property type="component" value="Unassembled WGS sequence"/>
</dbReference>
<comment type="similarity">
    <text evidence="1 4">Belongs to the plant dirigent protein family.</text>
</comment>
<dbReference type="GO" id="GO:0009699">
    <property type="term" value="P:phenylpropanoid biosynthetic process"/>
    <property type="evidence" value="ECO:0007669"/>
    <property type="project" value="UniProtKB-ARBA"/>
</dbReference>
<dbReference type="Pfam" id="PF03018">
    <property type="entry name" value="Dirigent"/>
    <property type="match status" value="1"/>
</dbReference>
<dbReference type="InterPro" id="IPR004265">
    <property type="entry name" value="Dirigent"/>
</dbReference>
<dbReference type="InterPro" id="IPR044859">
    <property type="entry name" value="Allene_oxi_cyc_Dirigent"/>
</dbReference>
<comment type="caution">
    <text evidence="5">The sequence shown here is derived from an EMBL/GenBank/DDBJ whole genome shotgun (WGS) entry which is preliminary data.</text>
</comment>
<dbReference type="PANTHER" id="PTHR21495">
    <property type="entry name" value="NUCLEOPORIN-RELATED"/>
    <property type="match status" value="1"/>
</dbReference>
<dbReference type="GO" id="GO:0048046">
    <property type="term" value="C:apoplast"/>
    <property type="evidence" value="ECO:0007669"/>
    <property type="project" value="UniProtKB-SubCell"/>
</dbReference>
<reference evidence="5 6" key="1">
    <citation type="submission" date="2024-06" db="EMBL/GenBank/DDBJ databases">
        <title>A chromosome level genome sequence of Diviner's sage (Salvia divinorum).</title>
        <authorList>
            <person name="Ford S.A."/>
            <person name="Ro D.-K."/>
            <person name="Ness R.W."/>
            <person name="Phillips M.A."/>
        </authorList>
    </citation>
    <scope>NUCLEOTIDE SEQUENCE [LARGE SCALE GENOMIC DNA]</scope>
    <source>
        <strain evidence="5">SAF-2024a</strain>
        <tissue evidence="5">Leaf</tissue>
    </source>
</reference>
<feature type="signal peptide" evidence="4">
    <location>
        <begin position="1"/>
        <end position="25"/>
    </location>
</feature>
<protein>
    <recommendedName>
        <fullName evidence="4">Dirigent protein</fullName>
    </recommendedName>
</protein>
<keyword evidence="3 4" id="KW-0964">Secreted</keyword>
<gene>
    <name evidence="5" type="ORF">AAHA92_04968</name>
</gene>
<dbReference type="Gene3D" id="2.40.480.10">
    <property type="entry name" value="Allene oxide cyclase-like"/>
    <property type="match status" value="1"/>
</dbReference>
<keyword evidence="4" id="KW-0732">Signal</keyword>
<feature type="chain" id="PRO_5044529470" description="Dirigent protein" evidence="4">
    <location>
        <begin position="26"/>
        <end position="124"/>
    </location>
</feature>
<evidence type="ECO:0000256" key="2">
    <source>
        <dbReference type="ARBA" id="ARBA00011738"/>
    </source>
</evidence>
<evidence type="ECO:0000313" key="6">
    <source>
        <dbReference type="Proteomes" id="UP001567538"/>
    </source>
</evidence>
<comment type="subcellular location">
    <subcellularLocation>
        <location evidence="4">Secreted</location>
        <location evidence="4">Extracellular space</location>
        <location evidence="4">Apoplast</location>
    </subcellularLocation>
</comment>